<evidence type="ECO:0000256" key="3">
    <source>
        <dbReference type="ARBA" id="ARBA00023012"/>
    </source>
</evidence>
<dbReference type="KEGG" id="drg:H9K76_08135"/>
<feature type="transmembrane region" description="Helical" evidence="4">
    <location>
        <begin position="250"/>
        <end position="269"/>
    </location>
</feature>
<keyword evidence="7" id="KW-1185">Reference proteome</keyword>
<dbReference type="Pfam" id="PF02518">
    <property type="entry name" value="HATPase_c"/>
    <property type="match status" value="1"/>
</dbReference>
<dbReference type="AlphaFoldDB" id="A0A7G9RV88"/>
<feature type="transmembrane region" description="Helical" evidence="4">
    <location>
        <begin position="368"/>
        <end position="389"/>
    </location>
</feature>
<protein>
    <submittedName>
        <fullName evidence="6">Histidine kinase</fullName>
    </submittedName>
</protein>
<evidence type="ECO:0000256" key="4">
    <source>
        <dbReference type="SAM" id="Phobius"/>
    </source>
</evidence>
<keyword evidence="4" id="KW-0472">Membrane</keyword>
<dbReference type="Gene3D" id="1.20.5.1930">
    <property type="match status" value="1"/>
</dbReference>
<dbReference type="EMBL" id="CP060714">
    <property type="protein sequence ID" value="QNN59513.1"/>
    <property type="molecule type" value="Genomic_DNA"/>
</dbReference>
<dbReference type="PANTHER" id="PTHR24421">
    <property type="entry name" value="NITRATE/NITRITE SENSOR PROTEIN NARX-RELATED"/>
    <property type="match status" value="1"/>
</dbReference>
<organism evidence="6 7">
    <name type="scientific">Diaphorobacter ruginosibacter</name>
    <dbReference type="NCBI Taxonomy" id="1715720"/>
    <lineage>
        <taxon>Bacteria</taxon>
        <taxon>Pseudomonadati</taxon>
        <taxon>Pseudomonadota</taxon>
        <taxon>Betaproteobacteria</taxon>
        <taxon>Burkholderiales</taxon>
        <taxon>Comamonadaceae</taxon>
        <taxon>Diaphorobacter</taxon>
    </lineage>
</organism>
<evidence type="ECO:0000256" key="2">
    <source>
        <dbReference type="ARBA" id="ARBA00022777"/>
    </source>
</evidence>
<dbReference type="InterPro" id="IPR036890">
    <property type="entry name" value="HATPase_C_sf"/>
</dbReference>
<dbReference type="CDD" id="cd16917">
    <property type="entry name" value="HATPase_UhpB-NarQ-NarX-like"/>
    <property type="match status" value="1"/>
</dbReference>
<dbReference type="GO" id="GO:0000160">
    <property type="term" value="P:phosphorelay signal transduction system"/>
    <property type="evidence" value="ECO:0007669"/>
    <property type="project" value="UniProtKB-KW"/>
</dbReference>
<evidence type="ECO:0000313" key="7">
    <source>
        <dbReference type="Proteomes" id="UP000515811"/>
    </source>
</evidence>
<keyword evidence="3" id="KW-0902">Two-component regulatory system</keyword>
<reference evidence="6 7" key="1">
    <citation type="submission" date="2020-08" db="EMBL/GenBank/DDBJ databases">
        <title>Genome sequence of Diaphorobacter ruginosibacter DSM 27467T.</title>
        <authorList>
            <person name="Hyun D.-W."/>
            <person name="Bae J.-W."/>
        </authorList>
    </citation>
    <scope>NUCLEOTIDE SEQUENCE [LARGE SCALE GENOMIC DNA]</scope>
    <source>
        <strain evidence="6 7">DSM 27467</strain>
    </source>
</reference>
<feature type="transmembrane region" description="Helical" evidence="4">
    <location>
        <begin position="215"/>
        <end position="238"/>
    </location>
</feature>
<accession>A0A7G9RV88</accession>
<feature type="domain" description="Histidine kinase/HSP90-like ATPase" evidence="5">
    <location>
        <begin position="538"/>
        <end position="638"/>
    </location>
</feature>
<keyword evidence="2 6" id="KW-0418">Kinase</keyword>
<name>A0A7G9RV88_9BURK</name>
<gene>
    <name evidence="6" type="ORF">H9K76_08135</name>
</gene>
<evidence type="ECO:0000259" key="5">
    <source>
        <dbReference type="SMART" id="SM00387"/>
    </source>
</evidence>
<keyword evidence="1" id="KW-0808">Transferase</keyword>
<sequence>MGLLWALSAGAALAALDAPPGCEPRIVSVQAARAAPDAPELRPVEGWVDVTVPDVWTRRWPDWSGSVWYRIDWIRGAAAGCAAADVPVALGIDGVSVTGEVFSNSDLLWRDVSLVEPLSRSWNVPRWWVLSSSGLKNGANSVWVRAVGPAGLSPGLGAVRVGDTRWVAGEYGSAQWRQRTVYFINAVLCAMAAVLFLLVWALNRRGRFQDQSGQAPAYGWFGLMALCWLAYLSTYLALTPWPWPDSLTRSRFSLIALIGYALCVCKFTFRFGGQDLPRVEKALHVLAVVGVAALILPSPDAVIPWLDRVWQATMMVILANGVQFQWHAWRPRSGSRRMSHVLLALCWLVFVLVGVATLFSVVDRWQVARYWAALSGLSVIGLVMLLLGAQLVRQMRRMEHFNLTLAERVNDARTELAQALAREHARALENAKLQERMQIAHDLHDGLGGSLVRGMALVEQASEALPNERVLSLFKTLRDDLRQVIDYGSSAGANVPETPVQWAAPLRHRYTRILDELDVASEWRIAPTWLGPYRPSALQCLGLTRLVEEALSNVIKHSRAHRLCVMVDVRTEEAQQRGVLEVRIEDDGTGFDVAAVQRAGLSVGMRSMAARADRMGAVLDIVSGPHGTAVSAILTLSRAAPDAR</sequence>
<keyword evidence="4" id="KW-1133">Transmembrane helix</keyword>
<proteinExistence type="predicted"/>
<dbReference type="InterPro" id="IPR050482">
    <property type="entry name" value="Sensor_HK_TwoCompSys"/>
</dbReference>
<dbReference type="Proteomes" id="UP000515811">
    <property type="component" value="Chromosome"/>
</dbReference>
<feature type="transmembrane region" description="Helical" evidence="4">
    <location>
        <begin position="182"/>
        <end position="203"/>
    </location>
</feature>
<evidence type="ECO:0000256" key="1">
    <source>
        <dbReference type="ARBA" id="ARBA00022679"/>
    </source>
</evidence>
<dbReference type="GO" id="GO:0016301">
    <property type="term" value="F:kinase activity"/>
    <property type="evidence" value="ECO:0007669"/>
    <property type="project" value="UniProtKB-KW"/>
</dbReference>
<feature type="transmembrane region" description="Helical" evidence="4">
    <location>
        <begin position="341"/>
        <end position="362"/>
    </location>
</feature>
<keyword evidence="4" id="KW-0812">Transmembrane</keyword>
<dbReference type="InterPro" id="IPR003594">
    <property type="entry name" value="HATPase_dom"/>
</dbReference>
<dbReference type="SMART" id="SM00387">
    <property type="entry name" value="HATPase_c"/>
    <property type="match status" value="1"/>
</dbReference>
<dbReference type="SUPFAM" id="SSF55874">
    <property type="entry name" value="ATPase domain of HSP90 chaperone/DNA topoisomerase II/histidine kinase"/>
    <property type="match status" value="1"/>
</dbReference>
<feature type="transmembrane region" description="Helical" evidence="4">
    <location>
        <begin position="281"/>
        <end position="297"/>
    </location>
</feature>
<evidence type="ECO:0000313" key="6">
    <source>
        <dbReference type="EMBL" id="QNN59513.1"/>
    </source>
</evidence>
<dbReference type="Gene3D" id="3.30.565.10">
    <property type="entry name" value="Histidine kinase-like ATPase, C-terminal domain"/>
    <property type="match status" value="1"/>
</dbReference>